<dbReference type="SUPFAM" id="SSF55469">
    <property type="entry name" value="FMN-dependent nitroreductase-like"/>
    <property type="match status" value="1"/>
</dbReference>
<dbReference type="Gene3D" id="3.40.109.10">
    <property type="entry name" value="NADH Oxidase"/>
    <property type="match status" value="1"/>
</dbReference>
<evidence type="ECO:0000259" key="1">
    <source>
        <dbReference type="Pfam" id="PF14512"/>
    </source>
</evidence>
<sequence>MAEHNQLIDAVNIRSAIRSYDDVPMDENQARQLSMSIDAVNMLAELNMQLVCDQPTVFAQAAASGHFVNASNYLALVGPAGDDEAKERAGFYAERVILTATLWGLGSCWVGGSWDRQEAARHCRVTASQELYLGVILGPPAGHAGHMAKSYEELASFQQSHRTSRSFEDFTADMSTEDRQAAPEWFKKGVESAMKAPSALNLQPVRFSYRPADGTVAAQLDPDVEDSFALNDLGIAKLHFQIAAGTGTWAWGDGGLFIRK</sequence>
<proteinExistence type="predicted"/>
<evidence type="ECO:0000313" key="2">
    <source>
        <dbReference type="EMBL" id="RBP98388.1"/>
    </source>
</evidence>
<organism evidence="2 3">
    <name type="scientific">Bifidobacterium aemilianum</name>
    <dbReference type="NCBI Taxonomy" id="2493120"/>
    <lineage>
        <taxon>Bacteria</taxon>
        <taxon>Bacillati</taxon>
        <taxon>Actinomycetota</taxon>
        <taxon>Actinomycetes</taxon>
        <taxon>Bifidobacteriales</taxon>
        <taxon>Bifidobacteriaceae</taxon>
        <taxon>Bifidobacterium</taxon>
    </lineage>
</organism>
<evidence type="ECO:0000313" key="3">
    <source>
        <dbReference type="Proteomes" id="UP000252530"/>
    </source>
</evidence>
<accession>A0A366KB39</accession>
<protein>
    <submittedName>
        <fullName evidence="2">Nitroreductase</fullName>
    </submittedName>
</protein>
<dbReference type="GO" id="GO:0016491">
    <property type="term" value="F:oxidoreductase activity"/>
    <property type="evidence" value="ECO:0007669"/>
    <property type="project" value="InterPro"/>
</dbReference>
<gene>
    <name evidence="2" type="ORF">CRD60_00495</name>
</gene>
<dbReference type="AlphaFoldDB" id="A0A366KB39"/>
<dbReference type="Pfam" id="PF14512">
    <property type="entry name" value="TM1586_NiRdase"/>
    <property type="match status" value="1"/>
</dbReference>
<name>A0A366KB39_9BIFI</name>
<dbReference type="Proteomes" id="UP000252530">
    <property type="component" value="Unassembled WGS sequence"/>
</dbReference>
<dbReference type="InterPro" id="IPR000415">
    <property type="entry name" value="Nitroreductase-like"/>
</dbReference>
<dbReference type="OrthoDB" id="9814075at2"/>
<dbReference type="EMBL" id="PDCG01000001">
    <property type="protein sequence ID" value="RBP98388.1"/>
    <property type="molecule type" value="Genomic_DNA"/>
</dbReference>
<dbReference type="RefSeq" id="WP_113859367.1">
    <property type="nucleotide sequence ID" value="NZ_PDCG01000001.1"/>
</dbReference>
<dbReference type="Gene3D" id="3.40.109.30">
    <property type="entry name" value="putative nitroreductase (tm1586), domain 2"/>
    <property type="match status" value="1"/>
</dbReference>
<feature type="domain" description="Putative nitroreductase TM1586" evidence="1">
    <location>
        <begin position="7"/>
        <end position="244"/>
    </location>
</feature>
<comment type="caution">
    <text evidence="2">The sequence shown here is derived from an EMBL/GenBank/DDBJ whole genome shotgun (WGS) entry which is preliminary data.</text>
</comment>
<dbReference type="InterPro" id="IPR029478">
    <property type="entry name" value="TM1586_NiRdase"/>
</dbReference>
<reference evidence="2 3" key="1">
    <citation type="submission" date="2017-10" db="EMBL/GenBank/DDBJ databases">
        <title>Bifidobacterium xylocopum sp. nov. and Bifidobacterium aemilianum sp. nov., from the carpenter bee (Xylocopa violacea) digestive tract.</title>
        <authorList>
            <person name="Alberoni D."/>
            <person name="Baffoni L."/>
            <person name="Di Gioia D."/>
            <person name="Gaggia F."/>
            <person name="Biavati B."/>
        </authorList>
    </citation>
    <scope>NUCLEOTIDE SEQUENCE [LARGE SCALE GENOMIC DNA]</scope>
    <source>
        <strain evidence="2 3">XV10</strain>
    </source>
</reference>
<keyword evidence="3" id="KW-1185">Reference proteome</keyword>